<dbReference type="EMBL" id="JAGYWB010000004">
    <property type="protein sequence ID" value="KAI0524272.1"/>
    <property type="molecule type" value="Genomic_DNA"/>
</dbReference>
<evidence type="ECO:0000313" key="2">
    <source>
        <dbReference type="Proteomes" id="UP000829196"/>
    </source>
</evidence>
<accession>A0A8T3BY45</accession>
<dbReference type="AlphaFoldDB" id="A0A8T3BY45"/>
<reference evidence="1" key="1">
    <citation type="journal article" date="2022" name="Front. Genet.">
        <title>Chromosome-Scale Assembly of the Dendrobium nobile Genome Provides Insights Into the Molecular Mechanism of the Biosynthesis of the Medicinal Active Ingredient of Dendrobium.</title>
        <authorList>
            <person name="Xu Q."/>
            <person name="Niu S.-C."/>
            <person name="Li K.-L."/>
            <person name="Zheng P.-J."/>
            <person name="Zhang X.-J."/>
            <person name="Jia Y."/>
            <person name="Liu Y."/>
            <person name="Niu Y.-X."/>
            <person name="Yu L.-H."/>
            <person name="Chen D.-F."/>
            <person name="Zhang G.-Q."/>
        </authorList>
    </citation>
    <scope>NUCLEOTIDE SEQUENCE</scope>
    <source>
        <tissue evidence="1">Leaf</tissue>
    </source>
</reference>
<evidence type="ECO:0000313" key="1">
    <source>
        <dbReference type="EMBL" id="KAI0524272.1"/>
    </source>
</evidence>
<keyword evidence="2" id="KW-1185">Reference proteome</keyword>
<proteinExistence type="predicted"/>
<dbReference type="Proteomes" id="UP000829196">
    <property type="component" value="Unassembled WGS sequence"/>
</dbReference>
<protein>
    <submittedName>
        <fullName evidence="1">Uncharacterized protein</fullName>
    </submittedName>
</protein>
<sequence>MGYSTNRFASRNDHSQTKRLEITIPPTSNLDCTQIVVPTRSFARESEPSML</sequence>
<organism evidence="1 2">
    <name type="scientific">Dendrobium nobile</name>
    <name type="common">Orchid</name>
    <dbReference type="NCBI Taxonomy" id="94219"/>
    <lineage>
        <taxon>Eukaryota</taxon>
        <taxon>Viridiplantae</taxon>
        <taxon>Streptophyta</taxon>
        <taxon>Embryophyta</taxon>
        <taxon>Tracheophyta</taxon>
        <taxon>Spermatophyta</taxon>
        <taxon>Magnoliopsida</taxon>
        <taxon>Liliopsida</taxon>
        <taxon>Asparagales</taxon>
        <taxon>Orchidaceae</taxon>
        <taxon>Epidendroideae</taxon>
        <taxon>Malaxideae</taxon>
        <taxon>Dendrobiinae</taxon>
        <taxon>Dendrobium</taxon>
    </lineage>
</organism>
<gene>
    <name evidence="1" type="ORF">KFK09_003638</name>
</gene>
<comment type="caution">
    <text evidence="1">The sequence shown here is derived from an EMBL/GenBank/DDBJ whole genome shotgun (WGS) entry which is preliminary data.</text>
</comment>
<name>A0A8T3BY45_DENNO</name>